<name>A0ABN8RNE6_9CNID</name>
<feature type="domain" description="EGF-like" evidence="5">
    <location>
        <begin position="1"/>
        <end position="36"/>
    </location>
</feature>
<evidence type="ECO:0000256" key="1">
    <source>
        <dbReference type="ARBA" id="ARBA00022536"/>
    </source>
</evidence>
<evidence type="ECO:0000313" key="6">
    <source>
        <dbReference type="EMBL" id="CAH3178986.1"/>
    </source>
</evidence>
<evidence type="ECO:0000256" key="3">
    <source>
        <dbReference type="ARBA" id="ARBA00023157"/>
    </source>
</evidence>
<dbReference type="PROSITE" id="PS01186">
    <property type="entry name" value="EGF_2"/>
    <property type="match status" value="1"/>
</dbReference>
<dbReference type="CDD" id="cd00054">
    <property type="entry name" value="EGF_CA"/>
    <property type="match status" value="1"/>
</dbReference>
<evidence type="ECO:0000256" key="2">
    <source>
        <dbReference type="ARBA" id="ARBA00022737"/>
    </source>
</evidence>
<dbReference type="PANTHER" id="PTHR12916:SF9">
    <property type="entry name" value="NEUROGENIC LOCUS NOTCH HOMOLOG PROTEIN 1-RELATED"/>
    <property type="match status" value="1"/>
</dbReference>
<dbReference type="InterPro" id="IPR013032">
    <property type="entry name" value="EGF-like_CS"/>
</dbReference>
<dbReference type="Pfam" id="PF12661">
    <property type="entry name" value="hEGF"/>
    <property type="match status" value="1"/>
</dbReference>
<keyword evidence="3 4" id="KW-1015">Disulfide bond</keyword>
<feature type="non-terminal residue" evidence="6">
    <location>
        <position position="137"/>
    </location>
</feature>
<gene>
    <name evidence="6" type="ORF">PLOB_00021199</name>
</gene>
<evidence type="ECO:0000313" key="7">
    <source>
        <dbReference type="Proteomes" id="UP001159405"/>
    </source>
</evidence>
<comment type="caution">
    <text evidence="6">The sequence shown here is derived from an EMBL/GenBank/DDBJ whole genome shotgun (WGS) entry which is preliminary data.</text>
</comment>
<reference evidence="6 7" key="1">
    <citation type="submission" date="2022-05" db="EMBL/GenBank/DDBJ databases">
        <authorList>
            <consortium name="Genoscope - CEA"/>
            <person name="William W."/>
        </authorList>
    </citation>
    <scope>NUCLEOTIDE SEQUENCE [LARGE SCALE GENOMIC DNA]</scope>
</reference>
<keyword evidence="2" id="KW-0677">Repeat</keyword>
<sequence>INECNNNPCKNGATCENLQGSYRCKCKPGFTNNNCQTALLVYMNKGRSLMSLSARLRVKTSLSVPTNSELCRRAGYSYHCKAGYSGINCEIGCLQFKMEDGVHLVRLLGKRLTNMARVMRADNEKVVLGQTMCTFSK</sequence>
<dbReference type="SMART" id="SM00179">
    <property type="entry name" value="EGF_CA"/>
    <property type="match status" value="1"/>
</dbReference>
<protein>
    <recommendedName>
        <fullName evidence="5">EGF-like domain-containing protein</fullName>
    </recommendedName>
</protein>
<dbReference type="EMBL" id="CALNXK010000248">
    <property type="protein sequence ID" value="CAH3178986.1"/>
    <property type="molecule type" value="Genomic_DNA"/>
</dbReference>
<dbReference type="SMART" id="SM00181">
    <property type="entry name" value="EGF"/>
    <property type="match status" value="1"/>
</dbReference>
<accession>A0ABN8RNE6</accession>
<dbReference type="PANTHER" id="PTHR12916">
    <property type="entry name" value="CYTOCHROME C OXIDASE POLYPEPTIDE VIC-2"/>
    <property type="match status" value="1"/>
</dbReference>
<dbReference type="SUPFAM" id="SSF57196">
    <property type="entry name" value="EGF/Laminin"/>
    <property type="match status" value="1"/>
</dbReference>
<dbReference type="Gene3D" id="2.10.25.10">
    <property type="entry name" value="Laminin"/>
    <property type="match status" value="1"/>
</dbReference>
<feature type="disulfide bond" evidence="4">
    <location>
        <begin position="26"/>
        <end position="35"/>
    </location>
</feature>
<dbReference type="InterPro" id="IPR000742">
    <property type="entry name" value="EGF"/>
</dbReference>
<comment type="caution">
    <text evidence="4">Lacks conserved residue(s) required for the propagation of feature annotation.</text>
</comment>
<dbReference type="PROSITE" id="PS00010">
    <property type="entry name" value="ASX_HYDROXYL"/>
    <property type="match status" value="1"/>
</dbReference>
<dbReference type="Proteomes" id="UP001159405">
    <property type="component" value="Unassembled WGS sequence"/>
</dbReference>
<dbReference type="InterPro" id="IPR001881">
    <property type="entry name" value="EGF-like_Ca-bd_dom"/>
</dbReference>
<evidence type="ECO:0000259" key="5">
    <source>
        <dbReference type="PROSITE" id="PS50026"/>
    </source>
</evidence>
<keyword evidence="1 4" id="KW-0245">EGF-like domain</keyword>
<proteinExistence type="predicted"/>
<keyword evidence="7" id="KW-1185">Reference proteome</keyword>
<dbReference type="PROSITE" id="PS50026">
    <property type="entry name" value="EGF_3"/>
    <property type="match status" value="1"/>
</dbReference>
<evidence type="ECO:0000256" key="4">
    <source>
        <dbReference type="PROSITE-ProRule" id="PRU00076"/>
    </source>
</evidence>
<dbReference type="InterPro" id="IPR000152">
    <property type="entry name" value="EGF-type_Asp/Asn_hydroxyl_site"/>
</dbReference>
<organism evidence="6 7">
    <name type="scientific">Porites lobata</name>
    <dbReference type="NCBI Taxonomy" id="104759"/>
    <lineage>
        <taxon>Eukaryota</taxon>
        <taxon>Metazoa</taxon>
        <taxon>Cnidaria</taxon>
        <taxon>Anthozoa</taxon>
        <taxon>Hexacorallia</taxon>
        <taxon>Scleractinia</taxon>
        <taxon>Fungiina</taxon>
        <taxon>Poritidae</taxon>
        <taxon>Porites</taxon>
    </lineage>
</organism>
<feature type="non-terminal residue" evidence="6">
    <location>
        <position position="1"/>
    </location>
</feature>